<organism evidence="1 2">
    <name type="scientific">Burkholderia phage BcepSauron</name>
    <dbReference type="NCBI Taxonomy" id="2530033"/>
    <lineage>
        <taxon>Viruses</taxon>
        <taxon>Duplodnaviria</taxon>
        <taxon>Heunggongvirae</taxon>
        <taxon>Uroviricota</taxon>
        <taxon>Caudoviricetes</taxon>
        <taxon>Sarumanvirus</taxon>
        <taxon>Sarumanvirus bcepsauron</taxon>
    </lineage>
</organism>
<protein>
    <submittedName>
        <fullName evidence="1">Uncharacterized protein</fullName>
    </submittedName>
</protein>
<evidence type="ECO:0000313" key="1">
    <source>
        <dbReference type="EMBL" id="QBQ74745.1"/>
    </source>
</evidence>
<reference evidence="1 2" key="1">
    <citation type="submission" date="2019-02" db="EMBL/GenBank/DDBJ databases">
        <title>Complete genome sequence of Burkholderia cenocepacia phage BcepSauron.</title>
        <authorList>
            <person name="Park K."/>
            <person name="Gonzalez C."/>
            <person name="Liu M."/>
            <person name="Gill J."/>
        </authorList>
    </citation>
    <scope>NUCLEOTIDE SEQUENCE [LARGE SCALE GENOMIC DNA]</scope>
</reference>
<accession>A0A482MM47</accession>
<gene>
    <name evidence="1" type="ORF">BcepSauron_365</name>
</gene>
<name>A0A482MM47_9CAUD</name>
<keyword evidence="2" id="KW-1185">Reference proteome</keyword>
<sequence length="96" mass="10877">MAIIDTMPATHLEFAKDPNETRPEVLWAEIERLHAMAYHSNGTLWQELAIEEKMKRIKMEAGVMANIRDLLCSVTGVKLDTLTIQRILKTAQGEQA</sequence>
<evidence type="ECO:0000313" key="2">
    <source>
        <dbReference type="Proteomes" id="UP000301424"/>
    </source>
</evidence>
<dbReference type="Proteomes" id="UP000301424">
    <property type="component" value="Segment"/>
</dbReference>
<proteinExistence type="predicted"/>
<dbReference type="EMBL" id="MK552141">
    <property type="protein sequence ID" value="QBQ74745.1"/>
    <property type="molecule type" value="Genomic_DNA"/>
</dbReference>